<dbReference type="GO" id="GO:0015031">
    <property type="term" value="P:protein transport"/>
    <property type="evidence" value="ECO:0007669"/>
    <property type="project" value="UniProtKB-KW"/>
</dbReference>
<gene>
    <name evidence="11" type="ORF">EZ444_09200</name>
</gene>
<dbReference type="EMBL" id="SJSM01000004">
    <property type="protein sequence ID" value="TCC97025.1"/>
    <property type="molecule type" value="Genomic_DNA"/>
</dbReference>
<dbReference type="PANTHER" id="PTHR33446:SF2">
    <property type="entry name" value="PROTEIN TONB"/>
    <property type="match status" value="1"/>
</dbReference>
<comment type="similarity">
    <text evidence="2">Belongs to the TonB family.</text>
</comment>
<dbReference type="OrthoDB" id="649093at2"/>
<dbReference type="NCBIfam" id="TIGR01352">
    <property type="entry name" value="tonB_Cterm"/>
    <property type="match status" value="1"/>
</dbReference>
<dbReference type="AlphaFoldDB" id="A0A4R0NA90"/>
<name>A0A4R0NA90_9SPHI</name>
<dbReference type="GO" id="GO:0031992">
    <property type="term" value="F:energy transducer activity"/>
    <property type="evidence" value="ECO:0007669"/>
    <property type="project" value="TreeGrafter"/>
</dbReference>
<dbReference type="SUPFAM" id="SSF74653">
    <property type="entry name" value="TolA/TonB C-terminal domain"/>
    <property type="match status" value="1"/>
</dbReference>
<dbReference type="InterPro" id="IPR006260">
    <property type="entry name" value="TonB/TolA_C"/>
</dbReference>
<dbReference type="Gene3D" id="3.30.1150.10">
    <property type="match status" value="1"/>
</dbReference>
<evidence type="ECO:0000313" key="11">
    <source>
        <dbReference type="EMBL" id="TCC97025.1"/>
    </source>
</evidence>
<reference evidence="11 12" key="1">
    <citation type="submission" date="2019-02" db="EMBL/GenBank/DDBJ databases">
        <title>Pedobacter sp. RP-3-8 sp. nov., isolated from Arctic soil.</title>
        <authorList>
            <person name="Dahal R.H."/>
        </authorList>
    </citation>
    <scope>NUCLEOTIDE SEQUENCE [LARGE SCALE GENOMIC DNA]</scope>
    <source>
        <strain evidence="11 12">RP-3-8</strain>
    </source>
</reference>
<dbReference type="PANTHER" id="PTHR33446">
    <property type="entry name" value="PROTEIN TONB-RELATED"/>
    <property type="match status" value="1"/>
</dbReference>
<evidence type="ECO:0000256" key="5">
    <source>
        <dbReference type="ARBA" id="ARBA00022519"/>
    </source>
</evidence>
<dbReference type="InterPro" id="IPR037682">
    <property type="entry name" value="TonB_C"/>
</dbReference>
<comment type="subcellular location">
    <subcellularLocation>
        <location evidence="1">Cell inner membrane</location>
        <topology evidence="1">Single-pass membrane protein</topology>
        <orientation evidence="1">Periplasmic side</orientation>
    </subcellularLocation>
</comment>
<keyword evidence="6" id="KW-0812">Transmembrane</keyword>
<keyword evidence="9" id="KW-0472">Membrane</keyword>
<evidence type="ECO:0000256" key="4">
    <source>
        <dbReference type="ARBA" id="ARBA00022475"/>
    </source>
</evidence>
<keyword evidence="4" id="KW-1003">Cell membrane</keyword>
<organism evidence="11 12">
    <name type="scientific">Pedobacter hiemivivus</name>
    <dbReference type="NCBI Taxonomy" id="2530454"/>
    <lineage>
        <taxon>Bacteria</taxon>
        <taxon>Pseudomonadati</taxon>
        <taxon>Bacteroidota</taxon>
        <taxon>Sphingobacteriia</taxon>
        <taxon>Sphingobacteriales</taxon>
        <taxon>Sphingobacteriaceae</taxon>
        <taxon>Pedobacter</taxon>
    </lineage>
</organism>
<comment type="caution">
    <text evidence="11">The sequence shown here is derived from an EMBL/GenBank/DDBJ whole genome shotgun (WGS) entry which is preliminary data.</text>
</comment>
<dbReference type="PROSITE" id="PS52015">
    <property type="entry name" value="TONB_CTD"/>
    <property type="match status" value="1"/>
</dbReference>
<keyword evidence="5" id="KW-0997">Cell inner membrane</keyword>
<evidence type="ECO:0000256" key="8">
    <source>
        <dbReference type="ARBA" id="ARBA00022989"/>
    </source>
</evidence>
<dbReference type="SUPFAM" id="SSF82185">
    <property type="entry name" value="Histone H3 K4-specific methyltransferase SET7/9 N-terminal domain"/>
    <property type="match status" value="1"/>
</dbReference>
<evidence type="ECO:0000256" key="9">
    <source>
        <dbReference type="ARBA" id="ARBA00023136"/>
    </source>
</evidence>
<dbReference type="Proteomes" id="UP000291117">
    <property type="component" value="Unassembled WGS sequence"/>
</dbReference>
<evidence type="ECO:0000256" key="3">
    <source>
        <dbReference type="ARBA" id="ARBA00022448"/>
    </source>
</evidence>
<dbReference type="Pfam" id="PF03544">
    <property type="entry name" value="TonB_C"/>
    <property type="match status" value="1"/>
</dbReference>
<proteinExistence type="inferred from homology"/>
<keyword evidence="12" id="KW-1185">Reference proteome</keyword>
<dbReference type="GO" id="GO:0098797">
    <property type="term" value="C:plasma membrane protein complex"/>
    <property type="evidence" value="ECO:0007669"/>
    <property type="project" value="TreeGrafter"/>
</dbReference>
<evidence type="ECO:0000256" key="6">
    <source>
        <dbReference type="ARBA" id="ARBA00022692"/>
    </source>
</evidence>
<dbReference type="Gene3D" id="2.20.110.10">
    <property type="entry name" value="Histone H3 K4-specific methyltransferase SET7/9 N-terminal domain"/>
    <property type="match status" value="1"/>
</dbReference>
<protein>
    <submittedName>
        <fullName evidence="11">TonB family protein</fullName>
    </submittedName>
</protein>
<feature type="domain" description="TonB C-terminal" evidence="10">
    <location>
        <begin position="237"/>
        <end position="327"/>
    </location>
</feature>
<keyword evidence="7" id="KW-0653">Protein transport</keyword>
<evidence type="ECO:0000259" key="10">
    <source>
        <dbReference type="PROSITE" id="PS52015"/>
    </source>
</evidence>
<dbReference type="InterPro" id="IPR051045">
    <property type="entry name" value="TonB-dependent_transducer"/>
</dbReference>
<evidence type="ECO:0000256" key="7">
    <source>
        <dbReference type="ARBA" id="ARBA00022927"/>
    </source>
</evidence>
<keyword evidence="8" id="KW-1133">Transmembrane helix</keyword>
<evidence type="ECO:0000256" key="2">
    <source>
        <dbReference type="ARBA" id="ARBA00006555"/>
    </source>
</evidence>
<keyword evidence="3" id="KW-0813">Transport</keyword>
<evidence type="ECO:0000256" key="1">
    <source>
        <dbReference type="ARBA" id="ARBA00004383"/>
    </source>
</evidence>
<evidence type="ECO:0000313" key="12">
    <source>
        <dbReference type="Proteomes" id="UP000291117"/>
    </source>
</evidence>
<sequence>MYYLTVVINLCMNKIFALFLSFMVIGLGVNAQKQNLYFLKNNGQYVKIRDSADYLRIVQEPDPGSVLYIVNEHYLDGSTKSKGLSSKIDPPVYEGQYISYYKNGKKKLLGNYSKGKLVDTVYNYYPNGNLYTEIAYVNAKDGVKTYIKTVKDSTGKSLVVSGNGACGLYDNNFKEIIESGSIKDGFYDGIWKGGLKRSGISYTETYVDGKLLSGESTDRSGNQYPYTKSHIQPEFKGGMKEFYKYLTKNVKYPQECYTQRIQGKVFLRFQVLKDGSISDIKVLKSPHPSLTREAIRVISVSPPWEPGVERGIPVNVFFNIPISFTVS</sequence>
<dbReference type="GO" id="GO:0055085">
    <property type="term" value="P:transmembrane transport"/>
    <property type="evidence" value="ECO:0007669"/>
    <property type="project" value="InterPro"/>
</dbReference>
<accession>A0A4R0NA90</accession>